<proteinExistence type="predicted"/>
<feature type="domain" description="Sushi" evidence="9">
    <location>
        <begin position="40"/>
        <end position="107"/>
    </location>
</feature>
<evidence type="ECO:0000256" key="1">
    <source>
        <dbReference type="ARBA" id="ARBA00022659"/>
    </source>
</evidence>
<feature type="compositionally biased region" description="Polar residues" evidence="6">
    <location>
        <begin position="749"/>
        <end position="770"/>
    </location>
</feature>
<keyword evidence="4" id="KW-0325">Glycoprotein</keyword>
<keyword evidence="7" id="KW-0812">Transmembrane</keyword>
<gene>
    <name evidence="10" type="ORF">LSH36_1g02014</name>
</gene>
<feature type="region of interest" description="Disordered" evidence="6">
    <location>
        <begin position="559"/>
        <end position="581"/>
    </location>
</feature>
<keyword evidence="11" id="KW-1185">Reference proteome</keyword>
<keyword evidence="2" id="KW-0677">Repeat</keyword>
<dbReference type="InterPro" id="IPR035976">
    <property type="entry name" value="Sushi/SCR/CCP_sf"/>
</dbReference>
<evidence type="ECO:0000256" key="3">
    <source>
        <dbReference type="ARBA" id="ARBA00023157"/>
    </source>
</evidence>
<comment type="caution">
    <text evidence="10">The sequence shown here is derived from an EMBL/GenBank/DDBJ whole genome shotgun (WGS) entry which is preliminary data.</text>
</comment>
<name>A0AAD9NJB3_9ANNE</name>
<reference evidence="10" key="1">
    <citation type="journal article" date="2023" name="Mol. Biol. Evol.">
        <title>Third-Generation Sequencing Reveals the Adaptive Role of the Epigenome in Three Deep-Sea Polychaetes.</title>
        <authorList>
            <person name="Perez M."/>
            <person name="Aroh O."/>
            <person name="Sun Y."/>
            <person name="Lan Y."/>
            <person name="Juniper S.K."/>
            <person name="Young C.R."/>
            <person name="Angers B."/>
            <person name="Qian P.Y."/>
        </authorList>
    </citation>
    <scope>NUCLEOTIDE SEQUENCE</scope>
    <source>
        <strain evidence="10">P08H-3</strain>
    </source>
</reference>
<keyword evidence="7" id="KW-1133">Transmembrane helix</keyword>
<dbReference type="Proteomes" id="UP001208570">
    <property type="component" value="Unassembled WGS sequence"/>
</dbReference>
<evidence type="ECO:0000256" key="7">
    <source>
        <dbReference type="SAM" id="Phobius"/>
    </source>
</evidence>
<feature type="compositionally biased region" description="Pro residues" evidence="6">
    <location>
        <begin position="567"/>
        <end position="578"/>
    </location>
</feature>
<keyword evidence="3 5" id="KW-1015">Disulfide bond</keyword>
<sequence length="804" mass="88401">MMDGPYDVVMKMLLVTACCVQSVVTDDATTVESLTYNHFHFCSPPVVRNARTMENRTSYLAGERAQIMCKDGYRVPFTRSSILHLLCNEDGSWQNYISETDIPTCERIGGCPKPNIPNIVLRDHEEGFMPGDVVPLICSDGYQLTVAGTQSTTIICRSDGSWHTKNGSSELPSCKVLTCQIPEEFPHGSIRVMIPPSMALHQVEHNEVPDTSYIYYSCDPGYVLDNSIELKLNWCVNGKWIFQDPQCVKQPDYPGCHAPHQVNHTSSQVYSIGGSVIDGNRLPEGTRVTYTCLPGYLPYKTQKSTLVCVGGKWIGSPPTCIAISKPCTAPPSIPHGDCMLMGSSVSTEGQRYPDSAKVYYYCDNGYRLHNSNLSELECQDERRTQCEQPMDIPNGNWLLSLYMPNYGIGTRIAYECHKGYKAIGTTRLECMASGYWSDYAPRCLAANKYCNEPGPVENGVYMCRPSHCDLFKVGTEVHYVCNKDYMPRGDDIMVQKCMTGGVWSGDKPVCQRVELGVASDTLHFNTSTLTVVIATSCGVLGLLVIVMMIVVVQRRRKPRSSRLCHPSTPPPPPCPSPPTGLVDEPDRVALIAFADGIQVVLPSYDEAIRGRPGSRLARYNSDNTRGSVRSSSSRGDYRPLPSLPSSLRNGGQQIRDMPADHHRDHHRNSIITTTSITTRDNLSLTLGSMDTVNISDGTSTSVTVETASSNPSIATSQRAAAGSIESSSTNGSLATEDAPLLDQNHYNSETMRSHHSNTSDTILPSTNRSQCADRVGYDTLRSQGSRSQSESSPIVELPEEQKDV</sequence>
<dbReference type="SUPFAM" id="SSF57535">
    <property type="entry name" value="Complement control module/SCR domain"/>
    <property type="match status" value="7"/>
</dbReference>
<keyword evidence="8" id="KW-0732">Signal</keyword>
<evidence type="ECO:0000256" key="8">
    <source>
        <dbReference type="SAM" id="SignalP"/>
    </source>
</evidence>
<feature type="domain" description="Sushi" evidence="9">
    <location>
        <begin position="448"/>
        <end position="512"/>
    </location>
</feature>
<dbReference type="PANTHER" id="PTHR19325:SF573">
    <property type="entry name" value="MEMBRANE COFACTOR PROTEIN"/>
    <property type="match status" value="1"/>
</dbReference>
<dbReference type="InterPro" id="IPR050350">
    <property type="entry name" value="Compl-Cell_Adhes-Reg"/>
</dbReference>
<keyword evidence="1 5" id="KW-0768">Sushi</keyword>
<feature type="domain" description="Sushi" evidence="9">
    <location>
        <begin position="384"/>
        <end position="445"/>
    </location>
</feature>
<feature type="chain" id="PRO_5041956828" description="Sushi domain-containing protein" evidence="8">
    <location>
        <begin position="26"/>
        <end position="804"/>
    </location>
</feature>
<dbReference type="PROSITE" id="PS50923">
    <property type="entry name" value="SUSHI"/>
    <property type="match status" value="6"/>
</dbReference>
<dbReference type="InterPro" id="IPR000436">
    <property type="entry name" value="Sushi_SCR_CCP_dom"/>
</dbReference>
<evidence type="ECO:0000259" key="9">
    <source>
        <dbReference type="PROSITE" id="PS50923"/>
    </source>
</evidence>
<evidence type="ECO:0000256" key="5">
    <source>
        <dbReference type="PROSITE-ProRule" id="PRU00302"/>
    </source>
</evidence>
<feature type="domain" description="Sushi" evidence="9">
    <location>
        <begin position="254"/>
        <end position="322"/>
    </location>
</feature>
<evidence type="ECO:0000256" key="2">
    <source>
        <dbReference type="ARBA" id="ARBA00022737"/>
    </source>
</evidence>
<organism evidence="10 11">
    <name type="scientific">Paralvinella palmiformis</name>
    <dbReference type="NCBI Taxonomy" id="53620"/>
    <lineage>
        <taxon>Eukaryota</taxon>
        <taxon>Metazoa</taxon>
        <taxon>Spiralia</taxon>
        <taxon>Lophotrochozoa</taxon>
        <taxon>Annelida</taxon>
        <taxon>Polychaeta</taxon>
        <taxon>Sedentaria</taxon>
        <taxon>Canalipalpata</taxon>
        <taxon>Terebellida</taxon>
        <taxon>Terebelliformia</taxon>
        <taxon>Alvinellidae</taxon>
        <taxon>Paralvinella</taxon>
    </lineage>
</organism>
<feature type="domain" description="Sushi" evidence="9">
    <location>
        <begin position="177"/>
        <end position="249"/>
    </location>
</feature>
<evidence type="ECO:0000313" key="11">
    <source>
        <dbReference type="Proteomes" id="UP001208570"/>
    </source>
</evidence>
<dbReference type="PANTHER" id="PTHR19325">
    <property type="entry name" value="COMPLEMENT COMPONENT-RELATED SUSHI DOMAIN-CONTAINING"/>
    <property type="match status" value="1"/>
</dbReference>
<dbReference type="SMART" id="SM00032">
    <property type="entry name" value="CCP"/>
    <property type="match status" value="7"/>
</dbReference>
<evidence type="ECO:0000256" key="6">
    <source>
        <dbReference type="SAM" id="MobiDB-lite"/>
    </source>
</evidence>
<keyword evidence="7" id="KW-0472">Membrane</keyword>
<feature type="compositionally biased region" description="Polar residues" evidence="6">
    <location>
        <begin position="710"/>
        <end position="733"/>
    </location>
</feature>
<accession>A0AAD9NJB3</accession>
<protein>
    <recommendedName>
        <fullName evidence="9">Sushi domain-containing protein</fullName>
    </recommendedName>
</protein>
<feature type="compositionally biased region" description="Polar residues" evidence="6">
    <location>
        <begin position="643"/>
        <end position="652"/>
    </location>
</feature>
<dbReference type="Gene3D" id="2.10.70.10">
    <property type="entry name" value="Complement Module, domain 1"/>
    <property type="match status" value="7"/>
</dbReference>
<feature type="disulfide bond" evidence="5">
    <location>
        <begin position="416"/>
        <end position="443"/>
    </location>
</feature>
<dbReference type="CDD" id="cd00033">
    <property type="entry name" value="CCP"/>
    <property type="match status" value="5"/>
</dbReference>
<feature type="signal peptide" evidence="8">
    <location>
        <begin position="1"/>
        <end position="25"/>
    </location>
</feature>
<feature type="compositionally biased region" description="Low complexity" evidence="6">
    <location>
        <begin position="781"/>
        <end position="792"/>
    </location>
</feature>
<feature type="transmembrane region" description="Helical" evidence="7">
    <location>
        <begin position="529"/>
        <end position="552"/>
    </location>
</feature>
<dbReference type="AlphaFoldDB" id="A0AAD9NJB3"/>
<comment type="caution">
    <text evidence="5">Lacks conserved residue(s) required for the propagation of feature annotation.</text>
</comment>
<feature type="region of interest" description="Disordered" evidence="6">
    <location>
        <begin position="749"/>
        <end position="804"/>
    </location>
</feature>
<dbReference type="EMBL" id="JAODUP010000001">
    <property type="protein sequence ID" value="KAK2170648.1"/>
    <property type="molecule type" value="Genomic_DNA"/>
</dbReference>
<feature type="region of interest" description="Disordered" evidence="6">
    <location>
        <begin position="707"/>
        <end position="735"/>
    </location>
</feature>
<evidence type="ECO:0000313" key="10">
    <source>
        <dbReference type="EMBL" id="KAK2170648.1"/>
    </source>
</evidence>
<feature type="domain" description="Sushi" evidence="9">
    <location>
        <begin position="109"/>
        <end position="176"/>
    </location>
</feature>
<feature type="region of interest" description="Disordered" evidence="6">
    <location>
        <begin position="614"/>
        <end position="669"/>
    </location>
</feature>
<feature type="compositionally biased region" description="Low complexity" evidence="6">
    <location>
        <begin position="625"/>
        <end position="634"/>
    </location>
</feature>
<dbReference type="Pfam" id="PF00084">
    <property type="entry name" value="Sushi"/>
    <property type="match status" value="7"/>
</dbReference>
<evidence type="ECO:0000256" key="4">
    <source>
        <dbReference type="ARBA" id="ARBA00023180"/>
    </source>
</evidence>